<feature type="region of interest" description="Disordered" evidence="1">
    <location>
        <begin position="22"/>
        <end position="55"/>
    </location>
</feature>
<feature type="chain" id="PRO_5045982193" description="CHRD domain-containing protein" evidence="2">
    <location>
        <begin position="24"/>
        <end position="204"/>
    </location>
</feature>
<accession>A0ABP8JLI6</accession>
<evidence type="ECO:0000256" key="1">
    <source>
        <dbReference type="SAM" id="MobiDB-lite"/>
    </source>
</evidence>
<dbReference type="PROSITE" id="PS51257">
    <property type="entry name" value="PROKAR_LIPOPROTEIN"/>
    <property type="match status" value="1"/>
</dbReference>
<evidence type="ECO:0000256" key="2">
    <source>
        <dbReference type="SAM" id="SignalP"/>
    </source>
</evidence>
<organism evidence="3 4">
    <name type="scientific">Hymenobacter koreensis</name>
    <dbReference type="NCBI Taxonomy" id="1084523"/>
    <lineage>
        <taxon>Bacteria</taxon>
        <taxon>Pseudomonadati</taxon>
        <taxon>Bacteroidota</taxon>
        <taxon>Cytophagia</taxon>
        <taxon>Cytophagales</taxon>
        <taxon>Hymenobacteraceae</taxon>
        <taxon>Hymenobacter</taxon>
    </lineage>
</organism>
<evidence type="ECO:0008006" key="5">
    <source>
        <dbReference type="Google" id="ProtNLM"/>
    </source>
</evidence>
<sequence length="204" mass="20478">MKKLTFFPALLALLIATSSCDKNQDAPAPASAAAASADGKGGNDNPGGLTQGKTVISTNTGTYPYTEMVNNEVVNRTGTFTSSLRITGFEVRNGVITAIGTLSATPTSGPASAYGPVAVAIPLTLAQISSSCSGGTVNYGTLTVSLNGTTQNVNPVLNVSPAQSSQNLLGNQLCSLGRILGNPSPNDTGGVVAHLNKIISIIGG</sequence>
<evidence type="ECO:0000313" key="4">
    <source>
        <dbReference type="Proteomes" id="UP001500454"/>
    </source>
</evidence>
<feature type="signal peptide" evidence="2">
    <location>
        <begin position="1"/>
        <end position="23"/>
    </location>
</feature>
<feature type="compositionally biased region" description="Low complexity" evidence="1">
    <location>
        <begin position="26"/>
        <end position="37"/>
    </location>
</feature>
<dbReference type="RefSeq" id="WP_345227714.1">
    <property type="nucleotide sequence ID" value="NZ_BAABHA010000015.1"/>
</dbReference>
<keyword evidence="4" id="KW-1185">Reference proteome</keyword>
<gene>
    <name evidence="3" type="ORF">GCM10023186_43470</name>
</gene>
<name>A0ABP8JLI6_9BACT</name>
<dbReference type="EMBL" id="BAABHA010000015">
    <property type="protein sequence ID" value="GAA4392670.1"/>
    <property type="molecule type" value="Genomic_DNA"/>
</dbReference>
<proteinExistence type="predicted"/>
<dbReference type="Proteomes" id="UP001500454">
    <property type="component" value="Unassembled WGS sequence"/>
</dbReference>
<protein>
    <recommendedName>
        <fullName evidence="5">CHRD domain-containing protein</fullName>
    </recommendedName>
</protein>
<evidence type="ECO:0000313" key="3">
    <source>
        <dbReference type="EMBL" id="GAA4392670.1"/>
    </source>
</evidence>
<reference evidence="4" key="1">
    <citation type="journal article" date="2019" name="Int. J. Syst. Evol. Microbiol.">
        <title>The Global Catalogue of Microorganisms (GCM) 10K type strain sequencing project: providing services to taxonomists for standard genome sequencing and annotation.</title>
        <authorList>
            <consortium name="The Broad Institute Genomics Platform"/>
            <consortium name="The Broad Institute Genome Sequencing Center for Infectious Disease"/>
            <person name="Wu L."/>
            <person name="Ma J."/>
        </authorList>
    </citation>
    <scope>NUCLEOTIDE SEQUENCE [LARGE SCALE GENOMIC DNA]</scope>
    <source>
        <strain evidence="4">JCM 17924</strain>
    </source>
</reference>
<keyword evidence="2" id="KW-0732">Signal</keyword>
<comment type="caution">
    <text evidence="3">The sequence shown here is derived from an EMBL/GenBank/DDBJ whole genome shotgun (WGS) entry which is preliminary data.</text>
</comment>